<dbReference type="SUPFAM" id="SSF48537">
    <property type="entry name" value="Phospholipase C/P1 nuclease"/>
    <property type="match status" value="1"/>
</dbReference>
<dbReference type="eggNOG" id="ENOG502Z9BW">
    <property type="taxonomic scope" value="Bacteria"/>
</dbReference>
<dbReference type="KEGG" id="ssan:NX02_17160"/>
<gene>
    <name evidence="2" type="ORF">NX02_17160</name>
</gene>
<evidence type="ECO:0000313" key="3">
    <source>
        <dbReference type="Proteomes" id="UP000018851"/>
    </source>
</evidence>
<accession>W0AHJ1</accession>
<dbReference type="InterPro" id="IPR008947">
    <property type="entry name" value="PLipase_C/P1_nuclease_dom_sf"/>
</dbReference>
<dbReference type="EMBL" id="CP006644">
    <property type="protein sequence ID" value="AHE55110.1"/>
    <property type="molecule type" value="Genomic_DNA"/>
</dbReference>
<feature type="chain" id="PRO_5004785599" evidence="1">
    <location>
        <begin position="29"/>
        <end position="334"/>
    </location>
</feature>
<evidence type="ECO:0000256" key="1">
    <source>
        <dbReference type="SAM" id="SignalP"/>
    </source>
</evidence>
<organism evidence="2 3">
    <name type="scientific">Sphingomonas sanxanigenens DSM 19645 = NX02</name>
    <dbReference type="NCBI Taxonomy" id="1123269"/>
    <lineage>
        <taxon>Bacteria</taxon>
        <taxon>Pseudomonadati</taxon>
        <taxon>Pseudomonadota</taxon>
        <taxon>Alphaproteobacteria</taxon>
        <taxon>Sphingomonadales</taxon>
        <taxon>Sphingomonadaceae</taxon>
        <taxon>Sphingomonas</taxon>
    </lineage>
</organism>
<dbReference type="STRING" id="1123269.NX02_17160"/>
<protein>
    <submittedName>
        <fullName evidence="2">Nuclease</fullName>
    </submittedName>
</protein>
<dbReference type="Gene3D" id="1.10.575.10">
    <property type="entry name" value="P1 Nuclease"/>
    <property type="match status" value="1"/>
</dbReference>
<dbReference type="GO" id="GO:0016788">
    <property type="term" value="F:hydrolase activity, acting on ester bonds"/>
    <property type="evidence" value="ECO:0007669"/>
    <property type="project" value="InterPro"/>
</dbReference>
<name>W0AHJ1_9SPHN</name>
<dbReference type="PATRIC" id="fig|1123269.5.peg.3356"/>
<dbReference type="AlphaFoldDB" id="W0AHJ1"/>
<keyword evidence="1" id="KW-0732">Signal</keyword>
<keyword evidence="3" id="KW-1185">Reference proteome</keyword>
<evidence type="ECO:0000313" key="2">
    <source>
        <dbReference type="EMBL" id="AHE55110.1"/>
    </source>
</evidence>
<feature type="signal peptide" evidence="1">
    <location>
        <begin position="1"/>
        <end position="28"/>
    </location>
</feature>
<dbReference type="HOGENOM" id="CLU_053114_1_0_5"/>
<dbReference type="Proteomes" id="UP000018851">
    <property type="component" value="Chromosome"/>
</dbReference>
<sequence>MQEKPMRFLPLAVAAASVLLLRPECALAWGQTAHAVIDRAAIAAIPDDGPVFLRDQVDYIAASATLPDTWRGDAENFSKMEEDPNHGWFREQFRFLKPIPRSRYEFIIALFKHHEAIKASDPETAARTNVRWTGTLPYAAMEAYDRLIVCMRQIRKARAEGGDASVPERHCAFQTIRLGHYIGDGAQPLHDSVNSDGWRGDNPNGYTRDRTIHGRFESAFVDGMKLTAADIQPRIGAPGHRSGDMFDAVLAFLDEAGDRMETVYMLEKRDGFARFDDKDVRALIHERTAAGAAMLRDMLCRAWAESATPPAKIVPSPIDFANPRFNPETGSAPD</sequence>
<reference evidence="2 3" key="1">
    <citation type="submission" date="2013-07" db="EMBL/GenBank/DDBJ databases">
        <title>Completed genome of Sphingomonas sanxanigenens NX02.</title>
        <authorList>
            <person name="Ma T."/>
            <person name="Huang H."/>
            <person name="Wu M."/>
            <person name="Li X."/>
            <person name="Li G."/>
        </authorList>
    </citation>
    <scope>NUCLEOTIDE SEQUENCE [LARGE SCALE GENOMIC DNA]</scope>
    <source>
        <strain evidence="2 3">NX02</strain>
    </source>
</reference>
<proteinExistence type="predicted"/>